<evidence type="ECO:0000256" key="1">
    <source>
        <dbReference type="SAM" id="Phobius"/>
    </source>
</evidence>
<dbReference type="EMBL" id="CP113089">
    <property type="protein sequence ID" value="WAB81824.1"/>
    <property type="molecule type" value="Genomic_DNA"/>
</dbReference>
<evidence type="ECO:0000313" key="2">
    <source>
        <dbReference type="EMBL" id="WAB81824.1"/>
    </source>
</evidence>
<feature type="transmembrane region" description="Helical" evidence="1">
    <location>
        <begin position="103"/>
        <end position="127"/>
    </location>
</feature>
<protein>
    <submittedName>
        <fullName evidence="2">Uncharacterized protein</fullName>
    </submittedName>
</protein>
<name>A0A9E8MLT6_9MICO</name>
<organism evidence="2 3">
    <name type="scientific">Microcella daejeonensis</name>
    <dbReference type="NCBI Taxonomy" id="2994971"/>
    <lineage>
        <taxon>Bacteria</taxon>
        <taxon>Bacillati</taxon>
        <taxon>Actinomycetota</taxon>
        <taxon>Actinomycetes</taxon>
        <taxon>Micrococcales</taxon>
        <taxon>Microbacteriaceae</taxon>
        <taxon>Microcella</taxon>
    </lineage>
</organism>
<feature type="transmembrane region" description="Helical" evidence="1">
    <location>
        <begin position="45"/>
        <end position="67"/>
    </location>
</feature>
<proteinExistence type="predicted"/>
<accession>A0A9E8MLT6</accession>
<keyword evidence="1" id="KW-0812">Transmembrane</keyword>
<feature type="transmembrane region" description="Helical" evidence="1">
    <location>
        <begin position="12"/>
        <end position="33"/>
    </location>
</feature>
<dbReference type="RefSeq" id="WP_267737887.1">
    <property type="nucleotide sequence ID" value="NZ_CP113089.1"/>
</dbReference>
<evidence type="ECO:0000313" key="3">
    <source>
        <dbReference type="Proteomes" id="UP001164706"/>
    </source>
</evidence>
<keyword evidence="3" id="KW-1185">Reference proteome</keyword>
<dbReference type="Proteomes" id="UP001164706">
    <property type="component" value="Chromosome"/>
</dbReference>
<dbReference type="KEGG" id="mdb:OVN18_02040"/>
<keyword evidence="1" id="KW-1133">Transmembrane helix</keyword>
<dbReference type="AlphaFoldDB" id="A0A9E8MLT6"/>
<feature type="transmembrane region" description="Helical" evidence="1">
    <location>
        <begin position="79"/>
        <end position="97"/>
    </location>
</feature>
<gene>
    <name evidence="2" type="ORF">OVN18_02040</name>
</gene>
<sequence>MPDTKRTPLVTLLVIILGAESLLMAGISAFLLLEFVIDAPDFVGTALFLTALCILAAVWLAIITLGAWRGRSWTRGGALVWQFLQLAVGIGSIQGLVPRPDIASWLVLPAVVAIVLLLTPSVSLYLARDDAGDDERPEE</sequence>
<keyword evidence="1" id="KW-0472">Membrane</keyword>
<reference evidence="2" key="1">
    <citation type="submission" date="2022-11" db="EMBL/GenBank/DDBJ databases">
        <title>Description of Microcella daejonensis nov. sp, isolated from riverside soil.</title>
        <authorList>
            <person name="Molina K.M."/>
            <person name="Kim S.B."/>
        </authorList>
    </citation>
    <scope>NUCLEOTIDE SEQUENCE</scope>
    <source>
        <strain evidence="2">MMS21-STM12</strain>
    </source>
</reference>